<dbReference type="InterPro" id="IPR001789">
    <property type="entry name" value="Sig_transdc_resp-reg_receiver"/>
</dbReference>
<evidence type="ECO:0000313" key="4">
    <source>
        <dbReference type="EMBL" id="OGC88594.1"/>
    </source>
</evidence>
<proteinExistence type="predicted"/>
<dbReference type="AlphaFoldDB" id="A0A1F4Y400"/>
<evidence type="ECO:0000259" key="3">
    <source>
        <dbReference type="PROSITE" id="PS50110"/>
    </source>
</evidence>
<feature type="domain" description="Response regulatory" evidence="3">
    <location>
        <begin position="15"/>
        <end position="130"/>
    </location>
</feature>
<dbReference type="EMBL" id="MEXB01000007">
    <property type="protein sequence ID" value="OGC88594.1"/>
    <property type="molecule type" value="Genomic_DNA"/>
</dbReference>
<dbReference type="CDD" id="cd17580">
    <property type="entry name" value="REC_2_DhkD-like"/>
    <property type="match status" value="1"/>
</dbReference>
<dbReference type="STRING" id="1797247.A2419_02930"/>
<dbReference type="InterPro" id="IPR011006">
    <property type="entry name" value="CheY-like_superfamily"/>
</dbReference>
<dbReference type="PANTHER" id="PTHR44591:SF3">
    <property type="entry name" value="RESPONSE REGULATORY DOMAIN-CONTAINING PROTEIN"/>
    <property type="match status" value="1"/>
</dbReference>
<dbReference type="SMART" id="SM00448">
    <property type="entry name" value="REC"/>
    <property type="match status" value="1"/>
</dbReference>
<gene>
    <name evidence="4" type="ORF">A2419_02930</name>
</gene>
<reference evidence="4 5" key="1">
    <citation type="journal article" date="2016" name="Nat. Commun.">
        <title>Thousands of microbial genomes shed light on interconnected biogeochemical processes in an aquifer system.</title>
        <authorList>
            <person name="Anantharaman K."/>
            <person name="Brown C.T."/>
            <person name="Hug L.A."/>
            <person name="Sharon I."/>
            <person name="Castelle C.J."/>
            <person name="Probst A.J."/>
            <person name="Thomas B.C."/>
            <person name="Singh A."/>
            <person name="Wilkins M.J."/>
            <person name="Karaoz U."/>
            <person name="Brodie E.L."/>
            <person name="Williams K.H."/>
            <person name="Hubbard S.S."/>
            <person name="Banfield J.F."/>
        </authorList>
    </citation>
    <scope>NUCLEOTIDE SEQUENCE [LARGE SCALE GENOMIC DNA]</scope>
</reference>
<dbReference type="PROSITE" id="PS50110">
    <property type="entry name" value="RESPONSE_REGULATORY"/>
    <property type="match status" value="1"/>
</dbReference>
<dbReference type="Proteomes" id="UP000176568">
    <property type="component" value="Unassembled WGS sequence"/>
</dbReference>
<keyword evidence="1 2" id="KW-0597">Phosphoprotein</keyword>
<dbReference type="SUPFAM" id="SSF52172">
    <property type="entry name" value="CheY-like"/>
    <property type="match status" value="1"/>
</dbReference>
<dbReference type="PANTHER" id="PTHR44591">
    <property type="entry name" value="STRESS RESPONSE REGULATOR PROTEIN 1"/>
    <property type="match status" value="1"/>
</dbReference>
<sequence>MQKQRRARQSKNTRTILVVDDNEAAAQMLARLLQLRGHTVSIAHNGLDAIHKAREEQPDIIVLDIGLPDIDGYEVVRILRDESSFVSPIIALTGYGQKDDKERALQAGFNHHLTKPVALKELERAFKKVSAL</sequence>
<evidence type="ECO:0000256" key="1">
    <source>
        <dbReference type="ARBA" id="ARBA00022553"/>
    </source>
</evidence>
<evidence type="ECO:0000256" key="2">
    <source>
        <dbReference type="PROSITE-ProRule" id="PRU00169"/>
    </source>
</evidence>
<dbReference type="Gene3D" id="3.40.50.2300">
    <property type="match status" value="1"/>
</dbReference>
<organism evidence="4 5">
    <name type="scientific">Candidatus Adlerbacteria bacterium RIFOXYC1_FULL_48_26</name>
    <dbReference type="NCBI Taxonomy" id="1797247"/>
    <lineage>
        <taxon>Bacteria</taxon>
        <taxon>Candidatus Adleribacteriota</taxon>
    </lineage>
</organism>
<feature type="modified residue" description="4-aspartylphosphate" evidence="2">
    <location>
        <position position="64"/>
    </location>
</feature>
<accession>A0A1F4Y400</accession>
<dbReference type="Pfam" id="PF00072">
    <property type="entry name" value="Response_reg"/>
    <property type="match status" value="1"/>
</dbReference>
<evidence type="ECO:0000313" key="5">
    <source>
        <dbReference type="Proteomes" id="UP000176568"/>
    </source>
</evidence>
<dbReference type="InterPro" id="IPR050595">
    <property type="entry name" value="Bact_response_regulator"/>
</dbReference>
<name>A0A1F4Y400_9BACT</name>
<dbReference type="GO" id="GO:0000160">
    <property type="term" value="P:phosphorelay signal transduction system"/>
    <property type="evidence" value="ECO:0007669"/>
    <property type="project" value="InterPro"/>
</dbReference>
<protein>
    <recommendedName>
        <fullName evidence="3">Response regulatory domain-containing protein</fullName>
    </recommendedName>
</protein>
<comment type="caution">
    <text evidence="4">The sequence shown here is derived from an EMBL/GenBank/DDBJ whole genome shotgun (WGS) entry which is preliminary data.</text>
</comment>